<evidence type="ECO:0000313" key="3">
    <source>
        <dbReference type="EMBL" id="KRZ45637.1"/>
    </source>
</evidence>
<organism evidence="1 4">
    <name type="scientific">Trichinella pseudospiralis</name>
    <name type="common">Parasitic roundworm</name>
    <dbReference type="NCBI Taxonomy" id="6337"/>
    <lineage>
        <taxon>Eukaryota</taxon>
        <taxon>Metazoa</taxon>
        <taxon>Ecdysozoa</taxon>
        <taxon>Nematoda</taxon>
        <taxon>Enoplea</taxon>
        <taxon>Dorylaimia</taxon>
        <taxon>Trichinellida</taxon>
        <taxon>Trichinellidae</taxon>
        <taxon>Trichinella</taxon>
    </lineage>
</organism>
<keyword evidence="5" id="KW-1185">Reference proteome</keyword>
<evidence type="ECO:0000313" key="5">
    <source>
        <dbReference type="Proteomes" id="UP000054805"/>
    </source>
</evidence>
<evidence type="ECO:0000313" key="4">
    <source>
        <dbReference type="Proteomes" id="UP000054632"/>
    </source>
</evidence>
<sequence length="105" mass="12091">MVSNGDMSLACVPTALRLCLMEVLVYKLNPQTLLVHTTLFIHPQAIMAKIMPDELKSVLNEVITANFIKGTQFWRYVENFKICKESGSEFETLLLHCYMKWLPKI</sequence>
<name>A0A0V1EYQ7_TRIPS</name>
<dbReference type="AlphaFoldDB" id="A0A0V1EYQ7"/>
<accession>A0A0V1EYQ7</accession>
<comment type="caution">
    <text evidence="1">The sequence shown here is derived from an EMBL/GenBank/DDBJ whole genome shotgun (WGS) entry which is preliminary data.</text>
</comment>
<dbReference type="Proteomes" id="UP000054632">
    <property type="component" value="Unassembled WGS sequence"/>
</dbReference>
<reference evidence="4 5" key="1">
    <citation type="submission" date="2015-01" db="EMBL/GenBank/DDBJ databases">
        <title>Evolution of Trichinella species and genotypes.</title>
        <authorList>
            <person name="Korhonen P.K."/>
            <person name="Edoardo P."/>
            <person name="Giuseppe L.R."/>
            <person name="Gasser R.B."/>
        </authorList>
    </citation>
    <scope>NUCLEOTIDE SEQUENCE [LARGE SCALE GENOMIC DNA]</scope>
    <source>
        <strain evidence="1">ISS13</strain>
        <strain evidence="3">ISS176</strain>
        <strain evidence="2">ISS588</strain>
    </source>
</reference>
<proteinExistence type="predicted"/>
<evidence type="ECO:0008006" key="6">
    <source>
        <dbReference type="Google" id="ProtNLM"/>
    </source>
</evidence>
<dbReference type="EMBL" id="JYDR01000002">
    <property type="protein sequence ID" value="KRY78960.1"/>
    <property type="molecule type" value="Genomic_DNA"/>
</dbReference>
<gene>
    <name evidence="1" type="ORF">T4A_13466</name>
    <name evidence="2" type="ORF">T4B_2538</name>
    <name evidence="3" type="ORF">T4C_5144</name>
</gene>
<evidence type="ECO:0000313" key="2">
    <source>
        <dbReference type="EMBL" id="KRZ34286.1"/>
    </source>
</evidence>
<dbReference type="Proteomes" id="UP000054826">
    <property type="component" value="Unassembled WGS sequence"/>
</dbReference>
<dbReference type="Proteomes" id="UP000054805">
    <property type="component" value="Unassembled WGS sequence"/>
</dbReference>
<evidence type="ECO:0000313" key="1">
    <source>
        <dbReference type="EMBL" id="KRY78960.1"/>
    </source>
</evidence>
<dbReference type="EMBL" id="JYDS01000004">
    <property type="protein sequence ID" value="KRZ34286.1"/>
    <property type="molecule type" value="Genomic_DNA"/>
</dbReference>
<protein>
    <recommendedName>
        <fullName evidence="6">SCAN domain-containing protein 3</fullName>
    </recommendedName>
</protein>
<dbReference type="EMBL" id="JYDV01000002">
    <property type="protein sequence ID" value="KRZ45637.1"/>
    <property type="molecule type" value="Genomic_DNA"/>
</dbReference>